<proteinExistence type="predicted"/>
<name>A0A7K0CBT6_9ACTN</name>
<evidence type="ECO:0000313" key="2">
    <source>
        <dbReference type="Proteomes" id="UP000466345"/>
    </source>
</evidence>
<keyword evidence="2" id="KW-1185">Reference proteome</keyword>
<sequence>MRFENTLTAAGVLRPVAAVAKNLDELKRVLEAR</sequence>
<evidence type="ECO:0000313" key="1">
    <source>
        <dbReference type="EMBL" id="MQY10917.1"/>
    </source>
</evidence>
<dbReference type="AlphaFoldDB" id="A0A7K0CBT6"/>
<comment type="caution">
    <text evidence="1">The sequence shown here is derived from an EMBL/GenBank/DDBJ whole genome shotgun (WGS) entry which is preliminary data.</text>
</comment>
<organism evidence="1 2">
    <name type="scientific">Streptomyces smaragdinus</name>
    <dbReference type="NCBI Taxonomy" id="2585196"/>
    <lineage>
        <taxon>Bacteria</taxon>
        <taxon>Bacillati</taxon>
        <taxon>Actinomycetota</taxon>
        <taxon>Actinomycetes</taxon>
        <taxon>Kitasatosporales</taxon>
        <taxon>Streptomycetaceae</taxon>
        <taxon>Streptomyces</taxon>
    </lineage>
</organism>
<accession>A0A7K0CBT6</accession>
<dbReference type="EMBL" id="WEGJ01000002">
    <property type="protein sequence ID" value="MQY10917.1"/>
    <property type="molecule type" value="Genomic_DNA"/>
</dbReference>
<dbReference type="Proteomes" id="UP000466345">
    <property type="component" value="Unassembled WGS sequence"/>
</dbReference>
<gene>
    <name evidence="1" type="ORF">SRB5_10300</name>
</gene>
<protein>
    <submittedName>
        <fullName evidence="1">Uncharacterized protein</fullName>
    </submittedName>
</protein>
<reference evidence="1 2" key="1">
    <citation type="submission" date="2019-10" db="EMBL/GenBank/DDBJ databases">
        <title>Streptomyces smaragdinus sp. nov. and Streptomyces fabii sp. nov., isolated from the gut of fungus growing-termite Macrotermes natalensis.</title>
        <authorList>
            <person name="Schwitalla J."/>
            <person name="Benndorf R."/>
            <person name="Martin K."/>
            <person name="De Beer W."/>
            <person name="Kaster A.-K."/>
            <person name="Vollmers J."/>
            <person name="Poulsen M."/>
            <person name="Beemelmanns C."/>
        </authorList>
    </citation>
    <scope>NUCLEOTIDE SEQUENCE [LARGE SCALE GENOMIC DNA]</scope>
    <source>
        <strain evidence="1 2">RB5</strain>
    </source>
</reference>